<dbReference type="VEuPathDB" id="FungiDB:F4678DRAFT_445223"/>
<evidence type="ECO:0000313" key="1">
    <source>
        <dbReference type="EMBL" id="KAJ3578950.1"/>
    </source>
</evidence>
<dbReference type="EMBL" id="JANPWZ010000151">
    <property type="protein sequence ID" value="KAJ3578950.1"/>
    <property type="molecule type" value="Genomic_DNA"/>
</dbReference>
<accession>A0A9W8TR44</accession>
<comment type="caution">
    <text evidence="1">The sequence shown here is derived from an EMBL/GenBank/DDBJ whole genome shotgun (WGS) entry which is preliminary data.</text>
</comment>
<evidence type="ECO:0000313" key="2">
    <source>
        <dbReference type="Proteomes" id="UP001148614"/>
    </source>
</evidence>
<evidence type="ECO:0008006" key="3">
    <source>
        <dbReference type="Google" id="ProtNLM"/>
    </source>
</evidence>
<dbReference type="AlphaFoldDB" id="A0A9W8TR44"/>
<proteinExistence type="predicted"/>
<name>A0A9W8TR44_9PEZI</name>
<protein>
    <recommendedName>
        <fullName evidence="3">Methyltransferase domain-containing protein</fullName>
    </recommendedName>
</protein>
<gene>
    <name evidence="1" type="ORF">NPX13_g1617</name>
</gene>
<organism evidence="1 2">
    <name type="scientific">Xylaria arbuscula</name>
    <dbReference type="NCBI Taxonomy" id="114810"/>
    <lineage>
        <taxon>Eukaryota</taxon>
        <taxon>Fungi</taxon>
        <taxon>Dikarya</taxon>
        <taxon>Ascomycota</taxon>
        <taxon>Pezizomycotina</taxon>
        <taxon>Sordariomycetes</taxon>
        <taxon>Xylariomycetidae</taxon>
        <taxon>Xylariales</taxon>
        <taxon>Xylariaceae</taxon>
        <taxon>Xylaria</taxon>
    </lineage>
</organism>
<dbReference type="Gene3D" id="3.40.50.150">
    <property type="entry name" value="Vaccinia Virus protein VP39"/>
    <property type="match status" value="1"/>
</dbReference>
<dbReference type="Proteomes" id="UP001148614">
    <property type="component" value="Unassembled WGS sequence"/>
</dbReference>
<keyword evidence="2" id="KW-1185">Reference proteome</keyword>
<dbReference type="SUPFAM" id="SSF53335">
    <property type="entry name" value="S-adenosyl-L-methionine-dependent methyltransferases"/>
    <property type="match status" value="1"/>
</dbReference>
<dbReference type="InterPro" id="IPR029063">
    <property type="entry name" value="SAM-dependent_MTases_sf"/>
</dbReference>
<reference evidence="1" key="1">
    <citation type="submission" date="2022-07" db="EMBL/GenBank/DDBJ databases">
        <title>Genome Sequence of Xylaria arbuscula.</title>
        <authorList>
            <person name="Buettner E."/>
        </authorList>
    </citation>
    <scope>NUCLEOTIDE SEQUENCE</scope>
    <source>
        <strain evidence="1">VT107</strain>
    </source>
</reference>
<sequence length="295" mass="33581">MTDSVSKNPGDYNLGRNYANASRLNLQHFMYKDAQGFLFHPIIQIYLRHKQDSKQTGDEGVLDVADLATGTGIWIFDLVKSPEVNGLNIQFHGFDISKALFPHGAWLPKNITLGISNLLEEPPQSLHGKFDAVHMRLVCSLIGSGSPKPIIRHIKMLLRPGGYLQWDELDPHNYYDVLTPKPDDKAPNMTEAFKRVDTIADWSWIAKLPETLLEEGFEEALQNPYESNSEMFKAWTYMDLCLAEELSYHLQDKYHDGEHGEKWRGFLPRAYEEADEATGAVLRVRPTVTIARKPL</sequence>
<dbReference type="CDD" id="cd02440">
    <property type="entry name" value="AdoMet_MTases"/>
    <property type="match status" value="1"/>
</dbReference>